<feature type="compositionally biased region" description="Polar residues" evidence="6">
    <location>
        <begin position="408"/>
        <end position="418"/>
    </location>
</feature>
<dbReference type="OrthoDB" id="15567at2759"/>
<dbReference type="SUPFAM" id="SSF57716">
    <property type="entry name" value="Glucocorticoid receptor-like (DNA-binding domain)"/>
    <property type="match status" value="4"/>
</dbReference>
<reference evidence="8 9" key="1">
    <citation type="submission" date="2018-11" db="EMBL/GenBank/DDBJ databases">
        <title>Genome assembly of Steccherinum ochraceum LE-BIN_3174, the white-rot fungus of the Steccherinaceae family (The Residual Polyporoid clade, Polyporales, Basidiomycota).</title>
        <authorList>
            <person name="Fedorova T.V."/>
            <person name="Glazunova O.A."/>
            <person name="Landesman E.O."/>
            <person name="Moiseenko K.V."/>
            <person name="Psurtseva N.V."/>
            <person name="Savinova O.S."/>
            <person name="Shakhova N.V."/>
            <person name="Tyazhelova T.V."/>
            <person name="Vasina D.V."/>
        </authorList>
    </citation>
    <scope>NUCLEOTIDE SEQUENCE [LARGE SCALE GENOMIC DNA]</scope>
    <source>
        <strain evidence="8 9">LE-BIN_3174</strain>
    </source>
</reference>
<feature type="compositionally biased region" description="Low complexity" evidence="6">
    <location>
        <begin position="94"/>
        <end position="106"/>
    </location>
</feature>
<feature type="compositionally biased region" description="Low complexity" evidence="6">
    <location>
        <begin position="248"/>
        <end position="265"/>
    </location>
</feature>
<comment type="caution">
    <text evidence="8">The sequence shown here is derived from an EMBL/GenBank/DDBJ whole genome shotgun (WGS) entry which is preliminary data.</text>
</comment>
<organism evidence="8 9">
    <name type="scientific">Steccherinum ochraceum</name>
    <dbReference type="NCBI Taxonomy" id="92696"/>
    <lineage>
        <taxon>Eukaryota</taxon>
        <taxon>Fungi</taxon>
        <taxon>Dikarya</taxon>
        <taxon>Basidiomycota</taxon>
        <taxon>Agaricomycotina</taxon>
        <taxon>Agaricomycetes</taxon>
        <taxon>Polyporales</taxon>
        <taxon>Steccherinaceae</taxon>
        <taxon>Steccherinum</taxon>
    </lineage>
</organism>
<dbReference type="Gene3D" id="2.10.110.10">
    <property type="entry name" value="Cysteine Rich Protein"/>
    <property type="match status" value="3"/>
</dbReference>
<accession>A0A4R0RRU4</accession>
<keyword evidence="9" id="KW-1185">Reference proteome</keyword>
<evidence type="ECO:0000259" key="7">
    <source>
        <dbReference type="PROSITE" id="PS50023"/>
    </source>
</evidence>
<feature type="region of interest" description="Disordered" evidence="6">
    <location>
        <begin position="1"/>
        <end position="28"/>
    </location>
</feature>
<dbReference type="PANTHER" id="PTHR24205:SF16">
    <property type="entry name" value="GH01042P-RELATED"/>
    <property type="match status" value="1"/>
</dbReference>
<evidence type="ECO:0000313" key="9">
    <source>
        <dbReference type="Proteomes" id="UP000292702"/>
    </source>
</evidence>
<evidence type="ECO:0000256" key="5">
    <source>
        <dbReference type="PROSITE-ProRule" id="PRU00125"/>
    </source>
</evidence>
<feature type="compositionally biased region" description="Polar residues" evidence="6">
    <location>
        <begin position="302"/>
        <end position="317"/>
    </location>
</feature>
<dbReference type="GO" id="GO:0030695">
    <property type="term" value="F:GTPase regulator activity"/>
    <property type="evidence" value="ECO:0007669"/>
    <property type="project" value="UniProtKB-ARBA"/>
</dbReference>
<dbReference type="Proteomes" id="UP000292702">
    <property type="component" value="Unassembled WGS sequence"/>
</dbReference>
<feature type="compositionally biased region" description="Low complexity" evidence="6">
    <location>
        <begin position="642"/>
        <end position="664"/>
    </location>
</feature>
<dbReference type="PANTHER" id="PTHR24205">
    <property type="entry name" value="FOUR AND A HALF LIM DOMAINS PROTEIN"/>
    <property type="match status" value="1"/>
</dbReference>
<dbReference type="SMART" id="SM00132">
    <property type="entry name" value="LIM"/>
    <property type="match status" value="3"/>
</dbReference>
<protein>
    <recommendedName>
        <fullName evidence="7">LIM zinc-binding domain-containing protein</fullName>
    </recommendedName>
</protein>
<dbReference type="EMBL" id="RWJN01000130">
    <property type="protein sequence ID" value="TCD66568.1"/>
    <property type="molecule type" value="Genomic_DNA"/>
</dbReference>
<dbReference type="GO" id="GO:0005634">
    <property type="term" value="C:nucleus"/>
    <property type="evidence" value="ECO:0007669"/>
    <property type="project" value="TreeGrafter"/>
</dbReference>
<keyword evidence="2" id="KW-0677">Repeat</keyword>
<feature type="compositionally biased region" description="Polar residues" evidence="6">
    <location>
        <begin position="495"/>
        <end position="505"/>
    </location>
</feature>
<sequence length="1053" mass="111901">MAREIGPTQDLAGPTAPSIRDERESPTDVPSILEICCEQNADGEQILVTGRLNFDWKVAIYDGIWVNRSRLRVRIPLNYDPAVIPQPMAYNQYPSYHSQQHSYPSYNTPPSQPNNGQISRNLPQWPPAQPQQQQQHPQYAPPSSPTRSIAPAQYTPSQQYASLPSHSPVPLAAAPPAAVASSSSRSDYGPFASPVSPTKSQFPRRPLPNPTAGAGKRPATASGSNASPGPSTLPPATVPQQIPRHRPASSLSMQSSSQASSSALARHNTMAEYSARPSVSPPRPLPNPGARSTGSVDLPLATSPNKISLPPLQTSQVGGPEKSGQKFVPHWKRALPTPVSSTASPSSSVAERRGVVSPTPLREPVNKPVVRPLPTSPGGSVRLERAESSSSSESSSPASRSDVSSPRKSATPSPTGSLFSRARDRARNIPGPSPAPTGALPSRPISMIKKPEEPAQASSSVSSSDDDDISNNPLLSRRAVRTPSPTYGIRDLPSRRQQPAAGSQVSPTRAPATPSTSTSLPPQASVSSQQSSIFRAASVQSGHTLLSGGSSSPPKSPRVLPTPSQAGSSKWPGDLPRLPNPPASPAFAQSQRSPSPTRTSIVGQSSLPARNQSLRNPIVATARPSRIRPPSLDDTPPRSLRRTPSPSRATPIHSPTPISPSKKSGSASRPNISTDFKSIVSPIGSAASGRDTPTSVFSLSQFPRPPSDLPPFSPTHGIFPPSSPRAFNGVVPQQQKQQQQPSPVSTQSRPAIPKISFPANAESDSEDEQGPVIVVGGPGASAVAPSPPKISVSGMDDGPSVPSISIGGMDDAPTISVSGASASRKQVLQQLPPLPAVKGKGGLVCGGCGGPIIGRIVSAMGARWHPGCFRCSICNELLENLSSYEHEGRPFCHFDYHEHFAPRCYHCQTAIVDELFITLDDAELGKRTYHEQHFFCAECGDPFLPPGAASRGNKSFSGDGVFKADEDDVGFTVYRGHPYCEPCHVRLRMPKCKKCKKSIRDGMQAVEALGGKWCWECFTCASCERPFDDPSFFLRDDKPFCEPCFSIMIKSEM</sequence>
<feature type="compositionally biased region" description="Polar residues" evidence="6">
    <location>
        <begin position="113"/>
        <end position="122"/>
    </location>
</feature>
<dbReference type="AlphaFoldDB" id="A0A4R0RRU4"/>
<dbReference type="GO" id="GO:0046872">
    <property type="term" value="F:metal ion binding"/>
    <property type="evidence" value="ECO:0007669"/>
    <property type="project" value="UniProtKB-KW"/>
</dbReference>
<evidence type="ECO:0000256" key="4">
    <source>
        <dbReference type="ARBA" id="ARBA00023038"/>
    </source>
</evidence>
<feature type="compositionally biased region" description="Low complexity" evidence="6">
    <location>
        <begin position="337"/>
        <end position="349"/>
    </location>
</feature>
<name>A0A4R0RRU4_9APHY</name>
<evidence type="ECO:0000256" key="2">
    <source>
        <dbReference type="ARBA" id="ARBA00022737"/>
    </source>
</evidence>
<keyword evidence="1 5" id="KW-0479">Metal-binding</keyword>
<evidence type="ECO:0000256" key="3">
    <source>
        <dbReference type="ARBA" id="ARBA00022833"/>
    </source>
</evidence>
<proteinExistence type="predicted"/>
<dbReference type="STRING" id="92696.A0A4R0RRU4"/>
<feature type="compositionally biased region" description="Polar residues" evidence="6">
    <location>
        <begin position="221"/>
        <end position="230"/>
    </location>
</feature>
<dbReference type="InterPro" id="IPR001781">
    <property type="entry name" value="Znf_LIM"/>
</dbReference>
<feature type="compositionally biased region" description="Low complexity" evidence="6">
    <location>
        <begin position="506"/>
        <end position="532"/>
    </location>
</feature>
<dbReference type="CDD" id="cd08368">
    <property type="entry name" value="LIM"/>
    <property type="match status" value="3"/>
</dbReference>
<evidence type="ECO:0000313" key="8">
    <source>
        <dbReference type="EMBL" id="TCD66568.1"/>
    </source>
</evidence>
<keyword evidence="3 5" id="KW-0862">Zinc</keyword>
<dbReference type="GO" id="GO:0003712">
    <property type="term" value="F:transcription coregulator activity"/>
    <property type="evidence" value="ECO:0007669"/>
    <property type="project" value="TreeGrafter"/>
</dbReference>
<keyword evidence="4 5" id="KW-0440">LIM domain</keyword>
<dbReference type="PROSITE" id="PS00478">
    <property type="entry name" value="LIM_DOMAIN_1"/>
    <property type="match status" value="1"/>
</dbReference>
<feature type="region of interest" description="Disordered" evidence="6">
    <location>
        <begin position="94"/>
        <end position="151"/>
    </location>
</feature>
<feature type="compositionally biased region" description="Pro residues" evidence="6">
    <location>
        <begin position="703"/>
        <end position="713"/>
    </location>
</feature>
<dbReference type="PROSITE" id="PS50023">
    <property type="entry name" value="LIM_DOMAIN_2"/>
    <property type="match status" value="2"/>
</dbReference>
<evidence type="ECO:0000256" key="1">
    <source>
        <dbReference type="ARBA" id="ARBA00022723"/>
    </source>
</evidence>
<feature type="domain" description="LIM zinc-binding" evidence="7">
    <location>
        <begin position="990"/>
        <end position="1051"/>
    </location>
</feature>
<feature type="compositionally biased region" description="Polar residues" evidence="6">
    <location>
        <begin position="665"/>
        <end position="676"/>
    </location>
</feature>
<feature type="compositionally biased region" description="Polar residues" evidence="6">
    <location>
        <begin position="587"/>
        <end position="615"/>
    </location>
</feature>
<dbReference type="Pfam" id="PF00412">
    <property type="entry name" value="LIM"/>
    <property type="match status" value="2"/>
</dbReference>
<feature type="region of interest" description="Disordered" evidence="6">
    <location>
        <begin position="180"/>
        <end position="751"/>
    </location>
</feature>
<gene>
    <name evidence="8" type="ORF">EIP91_001236</name>
</gene>
<feature type="compositionally biased region" description="Low complexity" evidence="6">
    <location>
        <begin position="388"/>
        <end position="407"/>
    </location>
</feature>
<evidence type="ECO:0000256" key="6">
    <source>
        <dbReference type="SAM" id="MobiDB-lite"/>
    </source>
</evidence>
<feature type="domain" description="LIM zinc-binding" evidence="7">
    <location>
        <begin position="843"/>
        <end position="902"/>
    </location>
</feature>
<feature type="compositionally biased region" description="Polar residues" evidence="6">
    <location>
        <begin position="691"/>
        <end position="701"/>
    </location>
</feature>
<feature type="compositionally biased region" description="Low complexity" evidence="6">
    <location>
        <begin position="730"/>
        <end position="748"/>
    </location>
</feature>